<dbReference type="PANTHER" id="PTHR33405:SF20">
    <property type="entry name" value="PROTEIN FLX-LIKE 3"/>
    <property type="match status" value="1"/>
</dbReference>
<evidence type="ECO:0000313" key="8">
    <source>
        <dbReference type="Proteomes" id="UP001151287"/>
    </source>
</evidence>
<dbReference type="GO" id="GO:0009908">
    <property type="term" value="P:flower development"/>
    <property type="evidence" value="ECO:0007669"/>
    <property type="project" value="UniProtKB-KW"/>
</dbReference>
<name>A0A9Q0HK11_9POAL</name>
<dbReference type="Proteomes" id="UP001151287">
    <property type="component" value="Unassembled WGS sequence"/>
</dbReference>
<evidence type="ECO:0000256" key="2">
    <source>
        <dbReference type="ARBA" id="ARBA00022473"/>
    </source>
</evidence>
<evidence type="ECO:0000256" key="6">
    <source>
        <dbReference type="SAM" id="MobiDB-lite"/>
    </source>
</evidence>
<evidence type="ECO:0008006" key="9">
    <source>
        <dbReference type="Google" id="ProtNLM"/>
    </source>
</evidence>
<accession>A0A9Q0HK11</accession>
<keyword evidence="4" id="KW-0175">Coiled coil</keyword>
<dbReference type="AlphaFoldDB" id="A0A9Q0HK11"/>
<dbReference type="EMBL" id="JAMQYH010000004">
    <property type="protein sequence ID" value="KAJ1689097.1"/>
    <property type="molecule type" value="Genomic_DNA"/>
</dbReference>
<sequence length="348" mass="39929">MLLDCIRANQLLNGLQNYFLLESQQIKINLAFPILFVPNPIIKPILIPFSLSLSLSRLSIASESVEFLILHLRLQHSNTMSARGRTSRHYHEPLPPRRPYPRGPSPPPRPHPYVLQEELDILHSDLRKMALDRRAILEDRAALERDLDAGKEELHRLKLLMAQIGSEKETYIAQLVMKARRLEVDLREMRLLREELMALPGEIERVAVGRKEMAGKLESVTKDVARARAENEQMSVLTKELDVANKELMHVRSMVEEENKANMEIEDQRDSVEKSMVSMAREIDQLRAELANTEARQWGQPGGGPYRRNHSSPDPFLPPYRGTYNVTPGVAERGPMFAEYDRHSNRGR</sequence>
<dbReference type="InterPro" id="IPR040353">
    <property type="entry name" value="FLX/FLX-like"/>
</dbReference>
<evidence type="ECO:0000256" key="1">
    <source>
        <dbReference type="ARBA" id="ARBA00005405"/>
    </source>
</evidence>
<organism evidence="7 8">
    <name type="scientific">Rhynchospora breviuscula</name>
    <dbReference type="NCBI Taxonomy" id="2022672"/>
    <lineage>
        <taxon>Eukaryota</taxon>
        <taxon>Viridiplantae</taxon>
        <taxon>Streptophyta</taxon>
        <taxon>Embryophyta</taxon>
        <taxon>Tracheophyta</taxon>
        <taxon>Spermatophyta</taxon>
        <taxon>Magnoliopsida</taxon>
        <taxon>Liliopsida</taxon>
        <taxon>Poales</taxon>
        <taxon>Cyperaceae</taxon>
        <taxon>Cyperoideae</taxon>
        <taxon>Rhynchosporeae</taxon>
        <taxon>Rhynchospora</taxon>
    </lineage>
</organism>
<evidence type="ECO:0000313" key="7">
    <source>
        <dbReference type="EMBL" id="KAJ1689097.1"/>
    </source>
</evidence>
<feature type="region of interest" description="Disordered" evidence="6">
    <location>
        <begin position="294"/>
        <end position="320"/>
    </location>
</feature>
<keyword evidence="3" id="KW-0221">Differentiation</keyword>
<gene>
    <name evidence="7" type="ORF">LUZ63_013252</name>
</gene>
<dbReference type="OrthoDB" id="2018286at2759"/>
<keyword evidence="5" id="KW-0287">Flowering</keyword>
<feature type="compositionally biased region" description="Pro residues" evidence="6">
    <location>
        <begin position="96"/>
        <end position="111"/>
    </location>
</feature>
<protein>
    <recommendedName>
        <fullName evidence="9">Protein FLX-like 3</fullName>
    </recommendedName>
</protein>
<evidence type="ECO:0000256" key="3">
    <source>
        <dbReference type="ARBA" id="ARBA00022782"/>
    </source>
</evidence>
<reference evidence="7" key="1">
    <citation type="journal article" date="2022" name="Cell">
        <title>Repeat-based holocentromeres influence genome architecture and karyotype evolution.</title>
        <authorList>
            <person name="Hofstatter P.G."/>
            <person name="Thangavel G."/>
            <person name="Lux T."/>
            <person name="Neumann P."/>
            <person name="Vondrak T."/>
            <person name="Novak P."/>
            <person name="Zhang M."/>
            <person name="Costa L."/>
            <person name="Castellani M."/>
            <person name="Scott A."/>
            <person name="Toegelov H."/>
            <person name="Fuchs J."/>
            <person name="Mata-Sucre Y."/>
            <person name="Dias Y."/>
            <person name="Vanzela A.L.L."/>
            <person name="Huettel B."/>
            <person name="Almeida C.C.S."/>
            <person name="Simkova H."/>
            <person name="Souza G."/>
            <person name="Pedrosa-Harand A."/>
            <person name="Macas J."/>
            <person name="Mayer K.F.X."/>
            <person name="Houben A."/>
            <person name="Marques A."/>
        </authorList>
    </citation>
    <scope>NUCLEOTIDE SEQUENCE</scope>
    <source>
        <strain evidence="7">RhyBre1mFocal</strain>
    </source>
</reference>
<keyword evidence="2" id="KW-0217">Developmental protein</keyword>
<proteinExistence type="inferred from homology"/>
<evidence type="ECO:0000256" key="5">
    <source>
        <dbReference type="ARBA" id="ARBA00023089"/>
    </source>
</evidence>
<dbReference type="PANTHER" id="PTHR33405">
    <property type="entry name" value="PROTEIN FLX-LIKE 2"/>
    <property type="match status" value="1"/>
</dbReference>
<keyword evidence="8" id="KW-1185">Reference proteome</keyword>
<dbReference type="GO" id="GO:0030154">
    <property type="term" value="P:cell differentiation"/>
    <property type="evidence" value="ECO:0007669"/>
    <property type="project" value="UniProtKB-KW"/>
</dbReference>
<comment type="similarity">
    <text evidence="1">Belongs to the FLX family.</text>
</comment>
<feature type="region of interest" description="Disordered" evidence="6">
    <location>
        <begin position="80"/>
        <end position="111"/>
    </location>
</feature>
<comment type="caution">
    <text evidence="7">The sequence shown here is derived from an EMBL/GenBank/DDBJ whole genome shotgun (WGS) entry which is preliminary data.</text>
</comment>
<evidence type="ECO:0000256" key="4">
    <source>
        <dbReference type="ARBA" id="ARBA00023054"/>
    </source>
</evidence>